<comment type="miscellaneous">
    <text evidence="10">In the RecBCD complex, RecB has a slow 3'-5' helicase, an exonuclease activity and loads RecA onto ssDNA, RecD has a fast 5'-3' helicase activity, while RecC stimulates the ATPase and processivity of the RecB helicase and contributes to recognition of the Chi site.</text>
</comment>
<keyword evidence="2 10" id="KW-0547">Nucleotide-binding</keyword>
<dbReference type="GO" id="GO:0005524">
    <property type="term" value="F:ATP binding"/>
    <property type="evidence" value="ECO:0007669"/>
    <property type="project" value="UniProtKB-UniRule"/>
</dbReference>
<dbReference type="InterPro" id="IPR011335">
    <property type="entry name" value="Restrct_endonuc-II-like"/>
</dbReference>
<dbReference type="AlphaFoldDB" id="A6VQ90"/>
<evidence type="ECO:0000256" key="7">
    <source>
        <dbReference type="ARBA" id="ARBA00022840"/>
    </source>
</evidence>
<dbReference type="KEGG" id="asu:Asuc_1785"/>
<comment type="similarity">
    <text evidence="10">Belongs to the RecC family.</text>
</comment>
<keyword evidence="8 10" id="KW-0238">DNA-binding</keyword>
<reference evidence="13" key="1">
    <citation type="journal article" date="2010" name="BMC Genomics">
        <title>A genomic perspective on the potential of Actinobacillus succinogenes for industrial succinate production.</title>
        <authorList>
            <person name="McKinlay J.B."/>
            <person name="Laivenieks M."/>
            <person name="Schindler B.D."/>
            <person name="McKinlay A.A."/>
            <person name="Siddaramappa S."/>
            <person name="Challacombe J.F."/>
            <person name="Lowry S.R."/>
            <person name="Clum A."/>
            <person name="Lapidus A.L."/>
            <person name="Burkhart K.B."/>
            <person name="Harkins V."/>
            <person name="Vieille C."/>
        </authorList>
    </citation>
    <scope>NUCLEOTIDE SEQUENCE [LARGE SCALE GENOMIC DNA]</scope>
    <source>
        <strain evidence="13">ATCC 55618 / DSM 22257 / CCUG 43843 / 130Z</strain>
    </source>
</reference>
<dbReference type="RefSeq" id="WP_012073514.1">
    <property type="nucleotide sequence ID" value="NC_009655.1"/>
</dbReference>
<evidence type="ECO:0000256" key="9">
    <source>
        <dbReference type="ARBA" id="ARBA00023204"/>
    </source>
</evidence>
<evidence type="ECO:0000256" key="5">
    <source>
        <dbReference type="ARBA" id="ARBA00022806"/>
    </source>
</evidence>
<dbReference type="OrthoDB" id="9762834at2"/>
<keyword evidence="1 10" id="KW-0540">Nuclease</keyword>
<dbReference type="eggNOG" id="COG1330">
    <property type="taxonomic scope" value="Bacteria"/>
</dbReference>
<dbReference type="HAMAP" id="MF_01486">
    <property type="entry name" value="RecC"/>
    <property type="match status" value="1"/>
</dbReference>
<dbReference type="EMBL" id="CP000746">
    <property type="protein sequence ID" value="ABR75137.1"/>
    <property type="molecule type" value="Genomic_DNA"/>
</dbReference>
<dbReference type="SUPFAM" id="SSF52980">
    <property type="entry name" value="Restriction endonuclease-like"/>
    <property type="match status" value="1"/>
</dbReference>
<dbReference type="PANTHER" id="PTHR30591">
    <property type="entry name" value="RECBCD ENZYME SUBUNIT RECC"/>
    <property type="match status" value="1"/>
</dbReference>
<evidence type="ECO:0000259" key="11">
    <source>
        <dbReference type="Pfam" id="PF17946"/>
    </source>
</evidence>
<evidence type="ECO:0000256" key="10">
    <source>
        <dbReference type="HAMAP-Rule" id="MF_01486"/>
    </source>
</evidence>
<dbReference type="Gene3D" id="3.40.50.300">
    <property type="entry name" value="P-loop containing nucleotide triphosphate hydrolases"/>
    <property type="match status" value="2"/>
</dbReference>
<evidence type="ECO:0000313" key="13">
    <source>
        <dbReference type="Proteomes" id="UP000001114"/>
    </source>
</evidence>
<dbReference type="Pfam" id="PF04257">
    <property type="entry name" value="Exonuc_V_gamma"/>
    <property type="match status" value="1"/>
</dbReference>
<keyword evidence="7 10" id="KW-0067">ATP-binding</keyword>
<dbReference type="InterPro" id="IPR013986">
    <property type="entry name" value="DExx_box_DNA_helicase_dom_sf"/>
</dbReference>
<dbReference type="STRING" id="339671.Asuc_1785"/>
<name>A6VQ90_ACTSZ</name>
<comment type="subunit">
    <text evidence="10">Heterotrimer of RecB, RecC and RecD. All subunits contribute to DNA-binding.</text>
</comment>
<gene>
    <name evidence="10" type="primary">recC</name>
    <name evidence="12" type="ordered locus">Asuc_1785</name>
</gene>
<keyword evidence="6 10" id="KW-0269">Exonuclease</keyword>
<dbReference type="PANTHER" id="PTHR30591:SF1">
    <property type="entry name" value="RECBCD ENZYME SUBUNIT RECC"/>
    <property type="match status" value="1"/>
</dbReference>
<keyword evidence="13" id="KW-1185">Reference proteome</keyword>
<organism evidence="12 13">
    <name type="scientific">Actinobacillus succinogenes (strain ATCC 55618 / DSM 22257 / CCUG 43843 / 130Z)</name>
    <dbReference type="NCBI Taxonomy" id="339671"/>
    <lineage>
        <taxon>Bacteria</taxon>
        <taxon>Pseudomonadati</taxon>
        <taxon>Pseudomonadota</taxon>
        <taxon>Gammaproteobacteria</taxon>
        <taxon>Pasteurellales</taxon>
        <taxon>Pasteurellaceae</taxon>
        <taxon>Actinobacillus</taxon>
    </lineage>
</organism>
<sequence length="1113" mass="128545">MMSDFFIYHSNDLDVQAGILISLLQQRSTDPFQSETILVQSPGMAQWLQLKIAEADGIAANLRFPMPASFIWQQYADNLPDVSEQSPFGKEAMTWHLMALLAILPLPRLNEYWRDHALGNQEKRYQLARQIADLFDQYLVYRPDWIDAWEKGDDRYIENQLRYALADNPVLLAQIKQDIRWQGQLWRELVAAVCRHTKDSPARHRVNLHLTYLNTLATGRPKNLPPRIFVFGISALPKAYLETLQAISRHSQVHLFFNNPSKHYWGDLADPRFIRELSLKTYREHGSDREANWLSETEKVRLKNGEFERSADDELLQIGHPLLATWGKLGRDFFYLLSDLNAREFTAYTPLEGADLLTQVKNRILNLVPDKQQPLQPPKADRSVVLHACHSPMREVEVLHDYLLRQFQADETLTPKDIVVMVADIDRYTPYIQAVFGQYQRYTEDRIGKKRPDERYIPFSISDGKLSENDVLLATYLSLLDLKNSQFSAEEVLAFLDVPAIREKFEIALSDLPQIRHWVARVEIRFGLDKNCDSAVKNYNAWQAGLERLLLGYAMRESQGIWQDSLGFDDSDGLKGQVVGNLAAFLDRLAQWHTFLQQSHSIEKWQQNLTALLTDFFVADEQTVDIQQYIRDAVRSVTELLRSMDFQEDISAEVMAEVMTEKLNDNPNSLKFLVGKVSFCTLLPMRSIPFRVVCLLGMNENDYPRRRTPNSFDLMRYHRRKGDRSRRDDDRYLFLEALLAAQEQLYISYVGRSITDNQPRQPSVVVSQLQDYINDNLADNALRLTEKVHPMTIFSPQNFYGNDRTFAKEWLPSSPAMPSGENKQAVLPLTEKLTRIELDQLVKFVRHPVKYFFENQLGVYFQNDDDLIPDTENFTLDGLDLYRIKDDFLTYSDEELCRYFERLSVKGILPRGNFGKVYEAKVRSEMETFREKVRDYLLQTPQTQAIELDIDGVKITGNLTALYGDSPDKRRIAWRVGNLSDGFGLENWVYHLAKCATGEVTSSLMITRDKSVTLAAIAAERATAQLGVYVRAYLCAMNRIQCIPTMKITALLKCRSADELRRLLDNAARPTDYNRGDPYWRRLLLNLDDGELTDVLPTLTDWFAMLVDAYEKA</sequence>
<keyword evidence="5 10" id="KW-0347">Helicase</keyword>
<keyword evidence="9 10" id="KW-0234">DNA repair</keyword>
<dbReference type="HOGENOM" id="CLU_007513_0_0_6"/>
<evidence type="ECO:0000256" key="1">
    <source>
        <dbReference type="ARBA" id="ARBA00022722"/>
    </source>
</evidence>
<dbReference type="InterPro" id="IPR027417">
    <property type="entry name" value="P-loop_NTPase"/>
</dbReference>
<proteinExistence type="inferred from homology"/>
<dbReference type="Proteomes" id="UP000001114">
    <property type="component" value="Chromosome"/>
</dbReference>
<dbReference type="InterPro" id="IPR006697">
    <property type="entry name" value="RecC"/>
</dbReference>
<evidence type="ECO:0000256" key="6">
    <source>
        <dbReference type="ARBA" id="ARBA00022839"/>
    </source>
</evidence>
<dbReference type="GO" id="GO:0003678">
    <property type="term" value="F:DNA helicase activity"/>
    <property type="evidence" value="ECO:0007669"/>
    <property type="project" value="UniProtKB-UniRule"/>
</dbReference>
<dbReference type="Gene3D" id="3.40.50.10930">
    <property type="match status" value="1"/>
</dbReference>
<dbReference type="InterPro" id="IPR041500">
    <property type="entry name" value="RecC_C"/>
</dbReference>
<evidence type="ECO:0000256" key="3">
    <source>
        <dbReference type="ARBA" id="ARBA00022763"/>
    </source>
</evidence>
<dbReference type="GO" id="GO:0003677">
    <property type="term" value="F:DNA binding"/>
    <property type="evidence" value="ECO:0007669"/>
    <property type="project" value="UniProtKB-UniRule"/>
</dbReference>
<dbReference type="Gene3D" id="1.10.10.990">
    <property type="match status" value="1"/>
</dbReference>
<dbReference type="SUPFAM" id="SSF52540">
    <property type="entry name" value="P-loop containing nucleoside triphosphate hydrolases"/>
    <property type="match status" value="2"/>
</dbReference>
<keyword evidence="3 10" id="KW-0227">DNA damage</keyword>
<dbReference type="GO" id="GO:0008854">
    <property type="term" value="F:exodeoxyribonuclease V activity"/>
    <property type="evidence" value="ECO:0007669"/>
    <property type="project" value="InterPro"/>
</dbReference>
<evidence type="ECO:0000256" key="8">
    <source>
        <dbReference type="ARBA" id="ARBA00023125"/>
    </source>
</evidence>
<evidence type="ECO:0000256" key="4">
    <source>
        <dbReference type="ARBA" id="ARBA00022801"/>
    </source>
</evidence>
<keyword evidence="4 10" id="KW-0378">Hydrolase</keyword>
<protein>
    <recommendedName>
        <fullName evidence="10">RecBCD enzyme subunit RecC</fullName>
    </recommendedName>
    <alternativeName>
        <fullName evidence="10">Exonuclease V subunit RecC</fullName>
        <shortName evidence="10">ExoV subunit RecC</shortName>
    </alternativeName>
    <alternativeName>
        <fullName evidence="10">Helicase/nuclease RecBCD subunit RecC</fullName>
    </alternativeName>
</protein>
<dbReference type="GO" id="GO:0009338">
    <property type="term" value="C:exodeoxyribonuclease V complex"/>
    <property type="evidence" value="ECO:0007669"/>
    <property type="project" value="InterPro"/>
</dbReference>
<evidence type="ECO:0000313" key="12">
    <source>
        <dbReference type="EMBL" id="ABR75137.1"/>
    </source>
</evidence>
<feature type="domain" description="RecC C-terminal" evidence="11">
    <location>
        <begin position="835"/>
        <end position="1054"/>
    </location>
</feature>
<dbReference type="NCBIfam" id="TIGR01450">
    <property type="entry name" value="recC"/>
    <property type="match status" value="1"/>
</dbReference>
<evidence type="ECO:0000256" key="2">
    <source>
        <dbReference type="ARBA" id="ARBA00022741"/>
    </source>
</evidence>
<dbReference type="Pfam" id="PF17946">
    <property type="entry name" value="RecC_C"/>
    <property type="match status" value="1"/>
</dbReference>
<dbReference type="Gene3D" id="1.10.10.160">
    <property type="match status" value="1"/>
</dbReference>
<dbReference type="GO" id="GO:0000724">
    <property type="term" value="P:double-strand break repair via homologous recombination"/>
    <property type="evidence" value="ECO:0007669"/>
    <property type="project" value="UniProtKB-UniRule"/>
</dbReference>
<accession>A6VQ90</accession>
<dbReference type="PIRSF" id="PIRSF000980">
    <property type="entry name" value="RecC"/>
    <property type="match status" value="1"/>
</dbReference>
<comment type="function">
    <text evidence="10">A helicase/nuclease that prepares dsDNA breaks (DSB) for recombinational DNA repair. Binds to DSBs and unwinds DNA via a highly rapid and processive ATP-dependent bidirectional helicase activity. Unwinds dsDNA until it encounters a Chi (crossover hotspot instigator) sequence from the 3' direction. Cuts ssDNA a few nucleotides 3' to the Chi site. The properties and activities of the enzyme are changed at Chi. The Chi-altered holoenzyme produces a long 3'-ssDNA overhang and facilitates RecA-binding to the ssDNA for homologous DNA recombination and repair. Holoenzyme degrades any linearized DNA that is unable to undergo homologous recombination. In the holoenzyme this subunit recognizes the wild-type Chi sequence, and when added to isolated RecB increases its ATP-dependent helicase processivity.</text>
</comment>